<feature type="compositionally biased region" description="Basic and acidic residues" evidence="1">
    <location>
        <begin position="51"/>
        <end position="60"/>
    </location>
</feature>
<proteinExistence type="predicted"/>
<name>A0A4Y3VHC6_9ACTN</name>
<evidence type="ECO:0000256" key="1">
    <source>
        <dbReference type="SAM" id="MobiDB-lite"/>
    </source>
</evidence>
<evidence type="ECO:0000313" key="3">
    <source>
        <dbReference type="Proteomes" id="UP000317881"/>
    </source>
</evidence>
<sequence>MSDSTSGSATPGSEAADFLDRLIARHVPAAAGPRPGVVRVRPRLPGPFERVEAVRARARDTDEDTDLMWPTSTPSTEPRRDVPRPGPAAETARPHPERERTVVHTERLLGEPAPQGVRPAVAELPLLRPVAPLVTGPRPVPDSGRRASGRPEQAAHPTAASAPIPPGADAALPAAPTAARPRPADTAAAREAVRQAAARRSGRAPEQVVQVHIGRLEVTASSGPSDGDRQRTPAARRPGATVSLAEYLERGRE</sequence>
<organism evidence="2 3">
    <name type="scientific">Streptomyces spinoverrucosus</name>
    <dbReference type="NCBI Taxonomy" id="284043"/>
    <lineage>
        <taxon>Bacteria</taxon>
        <taxon>Bacillati</taxon>
        <taxon>Actinomycetota</taxon>
        <taxon>Actinomycetes</taxon>
        <taxon>Kitasatosporales</taxon>
        <taxon>Streptomycetaceae</taxon>
        <taxon>Streptomyces</taxon>
    </lineage>
</organism>
<dbReference type="RefSeq" id="WP_141309196.1">
    <property type="nucleotide sequence ID" value="NZ_BJND01000016.1"/>
</dbReference>
<dbReference type="EMBL" id="BJND01000016">
    <property type="protein sequence ID" value="GEC04416.1"/>
    <property type="molecule type" value="Genomic_DNA"/>
</dbReference>
<feature type="compositionally biased region" description="Basic and acidic residues" evidence="1">
    <location>
        <begin position="92"/>
        <end position="109"/>
    </location>
</feature>
<accession>A0A4Y3VHC6</accession>
<dbReference type="OrthoDB" id="4250485at2"/>
<evidence type="ECO:0000313" key="2">
    <source>
        <dbReference type="EMBL" id="GEC04416.1"/>
    </source>
</evidence>
<feature type="region of interest" description="Disordered" evidence="1">
    <location>
        <begin position="51"/>
        <end position="116"/>
    </location>
</feature>
<dbReference type="Proteomes" id="UP000317881">
    <property type="component" value="Unassembled WGS sequence"/>
</dbReference>
<dbReference type="AlphaFoldDB" id="A0A4Y3VHC6"/>
<keyword evidence="3" id="KW-1185">Reference proteome</keyword>
<reference evidence="2 3" key="1">
    <citation type="submission" date="2019-06" db="EMBL/GenBank/DDBJ databases">
        <title>Whole genome shotgun sequence of Streptomyces spinoverrucosus NBRC 14228.</title>
        <authorList>
            <person name="Hosoyama A."/>
            <person name="Uohara A."/>
            <person name="Ohji S."/>
            <person name="Ichikawa N."/>
        </authorList>
    </citation>
    <scope>NUCLEOTIDE SEQUENCE [LARGE SCALE GENOMIC DNA]</scope>
    <source>
        <strain evidence="2 3">NBRC 14228</strain>
    </source>
</reference>
<gene>
    <name evidence="2" type="ORF">SSP24_20710</name>
</gene>
<feature type="compositionally biased region" description="Low complexity" evidence="1">
    <location>
        <begin position="167"/>
        <end position="199"/>
    </location>
</feature>
<feature type="region of interest" description="Disordered" evidence="1">
    <location>
        <begin position="131"/>
        <end position="253"/>
    </location>
</feature>
<protein>
    <submittedName>
        <fullName evidence="2">Uncharacterized protein</fullName>
    </submittedName>
</protein>
<comment type="caution">
    <text evidence="2">The sequence shown here is derived from an EMBL/GenBank/DDBJ whole genome shotgun (WGS) entry which is preliminary data.</text>
</comment>